<dbReference type="Gene3D" id="3.40.630.190">
    <property type="entry name" value="LCP protein"/>
    <property type="match status" value="1"/>
</dbReference>
<dbReference type="PANTHER" id="PTHR33392">
    <property type="entry name" value="POLYISOPRENYL-TEICHOIC ACID--PEPTIDOGLYCAN TEICHOIC ACID TRANSFERASE TAGU"/>
    <property type="match status" value="1"/>
</dbReference>
<dbReference type="NCBIfam" id="TIGR00350">
    <property type="entry name" value="lytR_cpsA_psr"/>
    <property type="match status" value="1"/>
</dbReference>
<dbReference type="Proteomes" id="UP000644756">
    <property type="component" value="Unassembled WGS sequence"/>
</dbReference>
<reference evidence="4" key="1">
    <citation type="journal article" date="2014" name="Int. J. Syst. Evol. Microbiol.">
        <title>Complete genome sequence of Corynebacterium casei LMG S-19264T (=DSM 44701T), isolated from a smear-ripened cheese.</title>
        <authorList>
            <consortium name="US DOE Joint Genome Institute (JGI-PGF)"/>
            <person name="Walter F."/>
            <person name="Albersmeier A."/>
            <person name="Kalinowski J."/>
            <person name="Ruckert C."/>
        </authorList>
    </citation>
    <scope>NUCLEOTIDE SEQUENCE</scope>
    <source>
        <strain evidence="4">CGMCC 1.12987</strain>
    </source>
</reference>
<keyword evidence="5" id="KW-1185">Reference proteome</keyword>
<dbReference type="InterPro" id="IPR004474">
    <property type="entry name" value="LytR_CpsA_psr"/>
</dbReference>
<sequence>MRILKKHKWLTAIAAIVLLTGTIGYLNRSAIALWAFDTFLSADVQKKLEKSYKTLEGREPAQVSHKEDKKPFSLLLLGIDQRGHERGRSDTMIYTVVRPVDRMMLMVSIPRDSYVEIPGRAKGDKITHAYVYGKAKLAIETVEKLFDTRLDHYAAINFEGFRDVIDAMGGIALPIEKDLVNDDPYHEKFVVKAGQNRYNGKDALNYVRYREDVGGDVSRTQRHQIFITALLDKATEFGQWTKIPQLIDIMGDNFTTDLAPDDMIDLAKSMVKTGDRTLYSHTLKGEGRRSSSNGLWYYYLDEADLEKAKSWINSWMNDSLTKAQLPIPDPHQTKRPAQSLPVSEVVQP</sequence>
<organism evidence="4 5">
    <name type="scientific">Paenibacillus abyssi</name>
    <dbReference type="NCBI Taxonomy" id="1340531"/>
    <lineage>
        <taxon>Bacteria</taxon>
        <taxon>Bacillati</taxon>
        <taxon>Bacillota</taxon>
        <taxon>Bacilli</taxon>
        <taxon>Bacillales</taxon>
        <taxon>Paenibacillaceae</taxon>
        <taxon>Paenibacillus</taxon>
    </lineage>
</organism>
<gene>
    <name evidence="4" type="primary">lytR</name>
    <name evidence="4" type="ORF">GCM10010916_09320</name>
</gene>
<accession>A0A917FP48</accession>
<feature type="region of interest" description="Disordered" evidence="2">
    <location>
        <begin position="326"/>
        <end position="348"/>
    </location>
</feature>
<dbReference type="AlphaFoldDB" id="A0A917FP48"/>
<evidence type="ECO:0000313" key="4">
    <source>
        <dbReference type="EMBL" id="GGF94113.1"/>
    </source>
</evidence>
<comment type="similarity">
    <text evidence="1">Belongs to the LytR/CpsA/Psr (LCP) family.</text>
</comment>
<evidence type="ECO:0000256" key="2">
    <source>
        <dbReference type="SAM" id="MobiDB-lite"/>
    </source>
</evidence>
<evidence type="ECO:0000256" key="1">
    <source>
        <dbReference type="ARBA" id="ARBA00006068"/>
    </source>
</evidence>
<evidence type="ECO:0000259" key="3">
    <source>
        <dbReference type="Pfam" id="PF03816"/>
    </source>
</evidence>
<dbReference type="RefSeq" id="WP_188529458.1">
    <property type="nucleotide sequence ID" value="NZ_BMGR01000002.1"/>
</dbReference>
<dbReference type="EMBL" id="BMGR01000002">
    <property type="protein sequence ID" value="GGF94113.1"/>
    <property type="molecule type" value="Genomic_DNA"/>
</dbReference>
<dbReference type="InterPro" id="IPR050922">
    <property type="entry name" value="LytR/CpsA/Psr_CW_biosynth"/>
</dbReference>
<dbReference type="Pfam" id="PF03816">
    <property type="entry name" value="LytR_cpsA_psr"/>
    <property type="match status" value="1"/>
</dbReference>
<dbReference type="PANTHER" id="PTHR33392:SF6">
    <property type="entry name" value="POLYISOPRENYL-TEICHOIC ACID--PEPTIDOGLYCAN TEICHOIC ACID TRANSFERASE TAGU"/>
    <property type="match status" value="1"/>
</dbReference>
<feature type="domain" description="Cell envelope-related transcriptional attenuator" evidence="3">
    <location>
        <begin position="88"/>
        <end position="234"/>
    </location>
</feature>
<protein>
    <submittedName>
        <fullName evidence="4">Transcriptional regulator LytR</fullName>
    </submittedName>
</protein>
<name>A0A917FP48_9BACL</name>
<reference evidence="4" key="2">
    <citation type="submission" date="2020-09" db="EMBL/GenBank/DDBJ databases">
        <authorList>
            <person name="Sun Q."/>
            <person name="Zhou Y."/>
        </authorList>
    </citation>
    <scope>NUCLEOTIDE SEQUENCE</scope>
    <source>
        <strain evidence="4">CGMCC 1.12987</strain>
    </source>
</reference>
<comment type="caution">
    <text evidence="4">The sequence shown here is derived from an EMBL/GenBank/DDBJ whole genome shotgun (WGS) entry which is preliminary data.</text>
</comment>
<proteinExistence type="inferred from homology"/>
<evidence type="ECO:0000313" key="5">
    <source>
        <dbReference type="Proteomes" id="UP000644756"/>
    </source>
</evidence>